<dbReference type="InterPro" id="IPR050313">
    <property type="entry name" value="Carb_Metab_HTH_regulators"/>
</dbReference>
<dbReference type="InterPro" id="IPR014036">
    <property type="entry name" value="DeoR-like_C"/>
</dbReference>
<dbReference type="Proteomes" id="UP000070371">
    <property type="component" value="Chromosome"/>
</dbReference>
<proteinExistence type="predicted"/>
<dbReference type="PROSITE" id="PS51000">
    <property type="entry name" value="HTH_DEOR_2"/>
    <property type="match status" value="1"/>
</dbReference>
<dbReference type="SMART" id="SM01134">
    <property type="entry name" value="DeoRC"/>
    <property type="match status" value="1"/>
</dbReference>
<dbReference type="Gene3D" id="3.40.50.1360">
    <property type="match status" value="1"/>
</dbReference>
<dbReference type="SMART" id="SM00420">
    <property type="entry name" value="HTH_DEOR"/>
    <property type="match status" value="1"/>
</dbReference>
<dbReference type="AlphaFoldDB" id="A0A126V5V3"/>
<accession>A0A126V5V3</accession>
<dbReference type="Pfam" id="PF00455">
    <property type="entry name" value="DeoRC"/>
    <property type="match status" value="1"/>
</dbReference>
<dbReference type="InterPro" id="IPR036390">
    <property type="entry name" value="WH_DNA-bd_sf"/>
</dbReference>
<gene>
    <name evidence="5" type="ORF">RC74_13370</name>
</gene>
<dbReference type="STRING" id="1579316.RC74_13370"/>
<keyword evidence="1" id="KW-0678">Repressor</keyword>
<dbReference type="InterPro" id="IPR001034">
    <property type="entry name" value="DeoR_HTH"/>
</dbReference>
<evidence type="ECO:0000256" key="1">
    <source>
        <dbReference type="ARBA" id="ARBA00022491"/>
    </source>
</evidence>
<evidence type="ECO:0000256" key="3">
    <source>
        <dbReference type="ARBA" id="ARBA00023163"/>
    </source>
</evidence>
<dbReference type="InterPro" id="IPR036388">
    <property type="entry name" value="WH-like_DNA-bd_sf"/>
</dbReference>
<evidence type="ECO:0000256" key="2">
    <source>
        <dbReference type="ARBA" id="ARBA00023015"/>
    </source>
</evidence>
<dbReference type="OrthoDB" id="7688673at2"/>
<dbReference type="SUPFAM" id="SSF46785">
    <property type="entry name" value="Winged helix' DNA-binding domain"/>
    <property type="match status" value="1"/>
</dbReference>
<dbReference type="SUPFAM" id="SSF100950">
    <property type="entry name" value="NagB/RpiA/CoA transferase-like"/>
    <property type="match status" value="1"/>
</dbReference>
<dbReference type="Gene3D" id="1.10.10.10">
    <property type="entry name" value="Winged helix-like DNA-binding domain superfamily/Winged helix DNA-binding domain"/>
    <property type="match status" value="1"/>
</dbReference>
<dbReference type="PRINTS" id="PR00037">
    <property type="entry name" value="HTHLACR"/>
</dbReference>
<keyword evidence="2" id="KW-0805">Transcription regulation</keyword>
<feature type="domain" description="HTH deoR-type" evidence="4">
    <location>
        <begin position="8"/>
        <end position="63"/>
    </location>
</feature>
<evidence type="ECO:0000313" key="6">
    <source>
        <dbReference type="Proteomes" id="UP000070371"/>
    </source>
</evidence>
<dbReference type="PANTHER" id="PTHR30363:SF4">
    <property type="entry name" value="GLYCEROL-3-PHOSPHATE REGULON REPRESSOR"/>
    <property type="match status" value="1"/>
</dbReference>
<dbReference type="PANTHER" id="PTHR30363">
    <property type="entry name" value="HTH-TYPE TRANSCRIPTIONAL REGULATOR SRLR-RELATED"/>
    <property type="match status" value="1"/>
</dbReference>
<organism evidence="5 6">
    <name type="scientific">Falsihalocynthiibacter arcticus</name>
    <dbReference type="NCBI Taxonomy" id="1579316"/>
    <lineage>
        <taxon>Bacteria</taxon>
        <taxon>Pseudomonadati</taxon>
        <taxon>Pseudomonadota</taxon>
        <taxon>Alphaproteobacteria</taxon>
        <taxon>Rhodobacterales</taxon>
        <taxon>Roseobacteraceae</taxon>
        <taxon>Falsihalocynthiibacter</taxon>
    </lineage>
</organism>
<keyword evidence="3" id="KW-0804">Transcription</keyword>
<dbReference type="EMBL" id="CP014327">
    <property type="protein sequence ID" value="AML53662.1"/>
    <property type="molecule type" value="Genomic_DNA"/>
</dbReference>
<keyword evidence="6" id="KW-1185">Reference proteome</keyword>
<reference evidence="5 6" key="1">
    <citation type="submission" date="2016-02" db="EMBL/GenBank/DDBJ databases">
        <title>Complete genome sequence of Halocynthiibacter arcticus PAMC 20958t from arctic marine sediment.</title>
        <authorList>
            <person name="Lee Y.M."/>
            <person name="Baek K."/>
            <person name="Lee H.K."/>
            <person name="Shin S.C."/>
        </authorList>
    </citation>
    <scope>NUCLEOTIDE SEQUENCE [LARGE SCALE GENOMIC DNA]</scope>
    <source>
        <strain evidence="5">PAMC 20958</strain>
    </source>
</reference>
<dbReference type="InterPro" id="IPR037171">
    <property type="entry name" value="NagB/RpiA_transferase-like"/>
</dbReference>
<sequence length="264" mass="29064">MKKQHSHSHRELELLNAIRRIGGFARNSELANVLDVSEETVRRTIKGLSKSGTIARVHGGAYLVGTQSDPSFFKRIAQNSDEKRLIAQEAAQLAADGMTLFLDVGSTTAFVAEELRVHHNLTVVTNSIRVSQTLVGHNDNRVFLLGGEMQSNELGAFGHVTETQARRYGFDRAFLSADALSSTIGFLYLDPAEADLASVVIDCADITVAAMTHHKFDKTAPHRSFHPSEIHTLVVDQAPEKPLATSLEKWDVALRVSKKENDHE</sequence>
<dbReference type="RefSeq" id="WP_039002675.1">
    <property type="nucleotide sequence ID" value="NZ_CP014327.1"/>
</dbReference>
<evidence type="ECO:0000313" key="5">
    <source>
        <dbReference type="EMBL" id="AML53662.1"/>
    </source>
</evidence>
<evidence type="ECO:0000259" key="4">
    <source>
        <dbReference type="PROSITE" id="PS51000"/>
    </source>
</evidence>
<protein>
    <submittedName>
        <fullName evidence="5">DeoR family transcriptional regulator</fullName>
    </submittedName>
</protein>
<name>A0A126V5V3_9RHOB</name>
<dbReference type="KEGG" id="hat:RC74_13370"/>
<dbReference type="GO" id="GO:0003700">
    <property type="term" value="F:DNA-binding transcription factor activity"/>
    <property type="evidence" value="ECO:0007669"/>
    <property type="project" value="InterPro"/>
</dbReference>
<dbReference type="Pfam" id="PF08220">
    <property type="entry name" value="HTH_DeoR"/>
    <property type="match status" value="1"/>
</dbReference>